<feature type="region of interest" description="Disordered" evidence="1">
    <location>
        <begin position="30"/>
        <end position="138"/>
    </location>
</feature>
<dbReference type="Proteomes" id="UP000023152">
    <property type="component" value="Unassembled WGS sequence"/>
</dbReference>
<keyword evidence="3" id="KW-1185">Reference proteome</keyword>
<feature type="compositionally biased region" description="Basic and acidic residues" evidence="1">
    <location>
        <begin position="56"/>
        <end position="72"/>
    </location>
</feature>
<dbReference type="EMBL" id="ASPP01009487">
    <property type="protein sequence ID" value="ETO24046.1"/>
    <property type="molecule type" value="Genomic_DNA"/>
</dbReference>
<evidence type="ECO:0000256" key="1">
    <source>
        <dbReference type="SAM" id="MobiDB-lite"/>
    </source>
</evidence>
<name>X6NDH0_RETFI</name>
<gene>
    <name evidence="2" type="ORF">RFI_13111</name>
</gene>
<accession>X6NDH0</accession>
<reference evidence="2 3" key="1">
    <citation type="journal article" date="2013" name="Curr. Biol.">
        <title>The Genome of the Foraminiferan Reticulomyxa filosa.</title>
        <authorList>
            <person name="Glockner G."/>
            <person name="Hulsmann N."/>
            <person name="Schleicher M."/>
            <person name="Noegel A.A."/>
            <person name="Eichinger L."/>
            <person name="Gallinger C."/>
            <person name="Pawlowski J."/>
            <person name="Sierra R."/>
            <person name="Euteneuer U."/>
            <person name="Pillet L."/>
            <person name="Moustafa A."/>
            <person name="Platzer M."/>
            <person name="Groth M."/>
            <person name="Szafranski K."/>
            <person name="Schliwa M."/>
        </authorList>
    </citation>
    <scope>NUCLEOTIDE SEQUENCE [LARGE SCALE GENOMIC DNA]</scope>
</reference>
<feature type="compositionally biased region" description="Basic and acidic residues" evidence="1">
    <location>
        <begin position="226"/>
        <end position="239"/>
    </location>
</feature>
<feature type="compositionally biased region" description="Basic and acidic residues" evidence="1">
    <location>
        <begin position="30"/>
        <end position="41"/>
    </location>
</feature>
<organism evidence="2 3">
    <name type="scientific">Reticulomyxa filosa</name>
    <dbReference type="NCBI Taxonomy" id="46433"/>
    <lineage>
        <taxon>Eukaryota</taxon>
        <taxon>Sar</taxon>
        <taxon>Rhizaria</taxon>
        <taxon>Retaria</taxon>
        <taxon>Foraminifera</taxon>
        <taxon>Monothalamids</taxon>
        <taxon>Reticulomyxidae</taxon>
        <taxon>Reticulomyxa</taxon>
    </lineage>
</organism>
<feature type="compositionally biased region" description="Basic residues" evidence="1">
    <location>
        <begin position="274"/>
        <end position="288"/>
    </location>
</feature>
<feature type="non-terminal residue" evidence="2">
    <location>
        <position position="1"/>
    </location>
</feature>
<evidence type="ECO:0000313" key="3">
    <source>
        <dbReference type="Proteomes" id="UP000023152"/>
    </source>
</evidence>
<comment type="caution">
    <text evidence="2">The sequence shown here is derived from an EMBL/GenBank/DDBJ whole genome shotgun (WGS) entry which is preliminary data.</text>
</comment>
<feature type="compositionally biased region" description="Polar residues" evidence="1">
    <location>
        <begin position="202"/>
        <end position="217"/>
    </location>
</feature>
<evidence type="ECO:0000313" key="2">
    <source>
        <dbReference type="EMBL" id="ETO24046.1"/>
    </source>
</evidence>
<feature type="compositionally biased region" description="Low complexity" evidence="1">
    <location>
        <begin position="289"/>
        <end position="314"/>
    </location>
</feature>
<sequence>NNNNNNNNNNNDNNKNATTFEREHAFQGRRYKGSDRQKWNDNNDEMNDSTGRSTFRKYDSDMHKPRDREKRYTSSFAQNTGRRAFETASMQDDKWDSNKEKEKEKEKAFTEHFSSRGSQDRHERRHHDPQSFLQHGHNESFNKRFQSSLRFDSHAKHDVSNKRGYHNTQDSHRPFRGSGGEHFTTASQKLATGGGGGGGMDNMSSSRNNSLMKQSQGIDAATGGGRGRDSPDFHSRSEQPVKTQQRHSHDQHQGERFGQSQRTFLNSQEQEHHTRGHAHAHAHSKSYAHAHPQSQSQSQTQTQTQLQSQSQSQSHPRRQQHGQPSHFAMQVPHLPPSASSFSHLQGDAQISRQEGFMNNAGDAATSAEAKKQTSYRVQWNRPNVDATPTTNPTRTPILKDIMMNSLQSEQLMHLQSLYPYNLLSNVATVLITLIKNIKLIDNFYFFFI</sequence>
<protein>
    <submittedName>
        <fullName evidence="2">Uncharacterized protein</fullName>
    </submittedName>
</protein>
<feature type="compositionally biased region" description="Polar residues" evidence="1">
    <location>
        <begin position="258"/>
        <end position="268"/>
    </location>
</feature>
<feature type="compositionally biased region" description="Basic and acidic residues" evidence="1">
    <location>
        <begin position="91"/>
        <end position="129"/>
    </location>
</feature>
<feature type="region of interest" description="Disordered" evidence="1">
    <location>
        <begin position="157"/>
        <end position="343"/>
    </location>
</feature>
<proteinExistence type="predicted"/>
<dbReference type="AlphaFoldDB" id="X6NDH0"/>